<evidence type="ECO:0000313" key="1">
    <source>
        <dbReference type="EMBL" id="KAF2818028.1"/>
    </source>
</evidence>
<gene>
    <name evidence="1" type="ORF">CC86DRAFT_414285</name>
</gene>
<reference evidence="1" key="1">
    <citation type="journal article" date="2020" name="Stud. Mycol.">
        <title>101 Dothideomycetes genomes: a test case for predicting lifestyles and emergence of pathogens.</title>
        <authorList>
            <person name="Haridas S."/>
            <person name="Albert R."/>
            <person name="Binder M."/>
            <person name="Bloem J."/>
            <person name="Labutti K."/>
            <person name="Salamov A."/>
            <person name="Andreopoulos B."/>
            <person name="Baker S."/>
            <person name="Barry K."/>
            <person name="Bills G."/>
            <person name="Bluhm B."/>
            <person name="Cannon C."/>
            <person name="Castanera R."/>
            <person name="Culley D."/>
            <person name="Daum C."/>
            <person name="Ezra D."/>
            <person name="Gonzalez J."/>
            <person name="Henrissat B."/>
            <person name="Kuo A."/>
            <person name="Liang C."/>
            <person name="Lipzen A."/>
            <person name="Lutzoni F."/>
            <person name="Magnuson J."/>
            <person name="Mondo S."/>
            <person name="Nolan M."/>
            <person name="Ohm R."/>
            <person name="Pangilinan J."/>
            <person name="Park H.-J."/>
            <person name="Ramirez L."/>
            <person name="Alfaro M."/>
            <person name="Sun H."/>
            <person name="Tritt A."/>
            <person name="Yoshinaga Y."/>
            <person name="Zwiers L.-H."/>
            <person name="Turgeon B."/>
            <person name="Goodwin S."/>
            <person name="Spatafora J."/>
            <person name="Crous P."/>
            <person name="Grigoriev I."/>
        </authorList>
    </citation>
    <scope>NUCLEOTIDE SEQUENCE</scope>
    <source>
        <strain evidence="1">CBS 113818</strain>
    </source>
</reference>
<evidence type="ECO:0000313" key="2">
    <source>
        <dbReference type="Proteomes" id="UP000799424"/>
    </source>
</evidence>
<accession>A0A6A6ZB03</accession>
<proteinExistence type="predicted"/>
<keyword evidence="2" id="KW-1185">Reference proteome</keyword>
<dbReference type="AlphaFoldDB" id="A0A6A6ZB03"/>
<dbReference type="Proteomes" id="UP000799424">
    <property type="component" value="Unassembled WGS sequence"/>
</dbReference>
<dbReference type="EMBL" id="MU006285">
    <property type="protein sequence ID" value="KAF2818028.1"/>
    <property type="molecule type" value="Genomic_DNA"/>
</dbReference>
<protein>
    <submittedName>
        <fullName evidence="1">Uncharacterized protein</fullName>
    </submittedName>
</protein>
<organism evidence="1 2">
    <name type="scientific">Ophiobolus disseminans</name>
    <dbReference type="NCBI Taxonomy" id="1469910"/>
    <lineage>
        <taxon>Eukaryota</taxon>
        <taxon>Fungi</taxon>
        <taxon>Dikarya</taxon>
        <taxon>Ascomycota</taxon>
        <taxon>Pezizomycotina</taxon>
        <taxon>Dothideomycetes</taxon>
        <taxon>Pleosporomycetidae</taxon>
        <taxon>Pleosporales</taxon>
        <taxon>Pleosporineae</taxon>
        <taxon>Phaeosphaeriaceae</taxon>
        <taxon>Ophiobolus</taxon>
    </lineage>
</organism>
<name>A0A6A6ZB03_9PLEO</name>
<dbReference type="OrthoDB" id="3740850at2759"/>
<sequence>MASKFRFKFLPKSLPKLNSCGNNYPKGNTQSEWDASNNNALVMLISAVYSDLTINMSIALFRNLANLGYKDGNDLCLHLDEFHQQ</sequence>